<sequence>MPTLCFELPMSRTDTANLLGVSSEAVCREFTRLKHEGVLEVQRKKIYISDLDELYALASE</sequence>
<feature type="domain" description="HTH crp-type" evidence="1">
    <location>
        <begin position="1"/>
        <end position="52"/>
    </location>
</feature>
<dbReference type="EMBL" id="JBCGCU010000004">
    <property type="protein sequence ID" value="MEM0514817.1"/>
    <property type="molecule type" value="Genomic_DNA"/>
</dbReference>
<evidence type="ECO:0000313" key="2">
    <source>
        <dbReference type="EMBL" id="MEM0514817.1"/>
    </source>
</evidence>
<name>A0ABU9MU62_9GAMM</name>
<dbReference type="Proteomes" id="UP001447008">
    <property type="component" value="Unassembled WGS sequence"/>
</dbReference>
<dbReference type="InterPro" id="IPR036390">
    <property type="entry name" value="WH_DNA-bd_sf"/>
</dbReference>
<dbReference type="Pfam" id="PF13545">
    <property type="entry name" value="HTH_Crp_2"/>
    <property type="match status" value="1"/>
</dbReference>
<evidence type="ECO:0000259" key="1">
    <source>
        <dbReference type="PROSITE" id="PS51063"/>
    </source>
</evidence>
<dbReference type="PRINTS" id="PR00034">
    <property type="entry name" value="HTHCRP"/>
</dbReference>
<dbReference type="InterPro" id="IPR036388">
    <property type="entry name" value="WH-like_DNA-bd_sf"/>
</dbReference>
<organism evidence="2 3">
    <name type="scientific">Pseudoalteromonas qingdaonensis</name>
    <dbReference type="NCBI Taxonomy" id="3131913"/>
    <lineage>
        <taxon>Bacteria</taxon>
        <taxon>Pseudomonadati</taxon>
        <taxon>Pseudomonadota</taxon>
        <taxon>Gammaproteobacteria</taxon>
        <taxon>Alteromonadales</taxon>
        <taxon>Pseudoalteromonadaceae</taxon>
        <taxon>Pseudoalteromonas</taxon>
    </lineage>
</organism>
<protein>
    <submittedName>
        <fullName evidence="2">Helix-turn-helix domain-containing protein</fullName>
    </submittedName>
</protein>
<proteinExistence type="predicted"/>
<gene>
    <name evidence="2" type="ORF">WCN91_05160</name>
</gene>
<dbReference type="Gene3D" id="1.10.10.10">
    <property type="entry name" value="Winged helix-like DNA-binding domain superfamily/Winged helix DNA-binding domain"/>
    <property type="match status" value="1"/>
</dbReference>
<dbReference type="SMART" id="SM00419">
    <property type="entry name" value="HTH_CRP"/>
    <property type="match status" value="1"/>
</dbReference>
<keyword evidence="3" id="KW-1185">Reference proteome</keyword>
<comment type="caution">
    <text evidence="2">The sequence shown here is derived from an EMBL/GenBank/DDBJ whole genome shotgun (WGS) entry which is preliminary data.</text>
</comment>
<dbReference type="InterPro" id="IPR012318">
    <property type="entry name" value="HTH_CRP"/>
</dbReference>
<reference evidence="2 3" key="1">
    <citation type="submission" date="2024-03" db="EMBL/GenBank/DDBJ databases">
        <title>Pseudoalteromonas qingdaonensis sp. nov., isolated from the intestines of marine benthic organisms.</title>
        <authorList>
            <person name="Lin X."/>
            <person name="Fang S."/>
            <person name="Hu X."/>
        </authorList>
    </citation>
    <scope>NUCLEOTIDE SEQUENCE [LARGE SCALE GENOMIC DNA]</scope>
    <source>
        <strain evidence="2 3">YIC-827</strain>
    </source>
</reference>
<accession>A0ABU9MU62</accession>
<dbReference type="PROSITE" id="PS51063">
    <property type="entry name" value="HTH_CRP_2"/>
    <property type="match status" value="1"/>
</dbReference>
<dbReference type="SUPFAM" id="SSF46785">
    <property type="entry name" value="Winged helix' DNA-binding domain"/>
    <property type="match status" value="1"/>
</dbReference>
<dbReference type="RefSeq" id="WP_342676936.1">
    <property type="nucleotide sequence ID" value="NZ_JBCGCU010000004.1"/>
</dbReference>
<evidence type="ECO:0000313" key="3">
    <source>
        <dbReference type="Proteomes" id="UP001447008"/>
    </source>
</evidence>